<dbReference type="Pfam" id="PF07593">
    <property type="entry name" value="UnbV_ASPIC"/>
    <property type="match status" value="1"/>
</dbReference>
<reference evidence="3" key="1">
    <citation type="submission" date="2018-05" db="EMBL/GenBank/DDBJ databases">
        <authorList>
            <person name="Lanie J.A."/>
            <person name="Ng W.-L."/>
            <person name="Kazmierczak K.M."/>
            <person name="Andrzejewski T.M."/>
            <person name="Davidsen T.M."/>
            <person name="Wayne K.J."/>
            <person name="Tettelin H."/>
            <person name="Glass J.I."/>
            <person name="Rusch D."/>
            <person name="Podicherti R."/>
            <person name="Tsui H.-C.T."/>
            <person name="Winkler M.E."/>
        </authorList>
    </citation>
    <scope>NUCLEOTIDE SEQUENCE</scope>
</reference>
<dbReference type="SUPFAM" id="SSF69318">
    <property type="entry name" value="Integrin alpha N-terminal domain"/>
    <property type="match status" value="1"/>
</dbReference>
<evidence type="ECO:0000256" key="1">
    <source>
        <dbReference type="ARBA" id="ARBA00022729"/>
    </source>
</evidence>
<dbReference type="AlphaFoldDB" id="A0A381XYT9"/>
<dbReference type="Gene3D" id="2.130.10.130">
    <property type="entry name" value="Integrin alpha, N-terminal"/>
    <property type="match status" value="2"/>
</dbReference>
<gene>
    <name evidence="3" type="ORF">METZ01_LOCUS122466</name>
</gene>
<evidence type="ECO:0000259" key="2">
    <source>
        <dbReference type="Pfam" id="PF07593"/>
    </source>
</evidence>
<proteinExistence type="predicted"/>
<dbReference type="InterPro" id="IPR011519">
    <property type="entry name" value="UnbV_ASPIC"/>
</dbReference>
<dbReference type="Pfam" id="PF13517">
    <property type="entry name" value="FG-GAP_3"/>
    <property type="match status" value="3"/>
</dbReference>
<name>A0A381XYT9_9ZZZZ</name>
<dbReference type="PANTHER" id="PTHR46580">
    <property type="entry name" value="SENSOR KINASE-RELATED"/>
    <property type="match status" value="1"/>
</dbReference>
<protein>
    <recommendedName>
        <fullName evidence="2">ASPIC/UnbV domain-containing protein</fullName>
    </recommendedName>
</protein>
<keyword evidence="1" id="KW-0732">Signal</keyword>
<sequence>IRGDGIHREQNPSLQAITAFVHVLENTPDPIPDNLAIEVKSRNLDIGTRTRDIQLETTSLNLSARWLLNIAFMTIGGYPDQVPEPYLLPPRAFESGDEIPRFVNIAPTLDLATFDMCGGVIAEDFDNDGYLDIVVSTWDVEGQIRFFRNNQNGTFSERTEEAGLLGLYGGLNIIQADYDNDGNIDIFVPRGAWLREHGRHPNSLLRNNGGGQFTDVTFEAGLGNVHYPSQTASWGDYDNDGDLDLYVGNETSRTLRAPSQLFRNNGDGTFTDLAPFAGVMNHGYAKAVIWGDYDGDRLLDLYVSNSGGNNRLYRNTGRGTFVDEARRLGVSQPIESFPAWFWDFDNDGTLDLFVAAYVAGIEHLAASALELPINIELAHLYRGTTEGRFEEVSGQYNLVRPNAAMGANFGDLDNDGYLDFYLGTGYPPYHSLMPSVMYRNQNGTSFSDVTYAGGFGHLQKGHGVFFADLDHDGDQDIFEQMGGAFPGDRFGNVLYENPGFGNHWITIKLVGTRSNRSAIGARIRANILENGIPRSIYRHVNSGGSFGANPLRQTIGLGKAARIETLEVFWPTTGLTQHFTDLPIDQIVQIVEGEASHSTVNLRTIKLGS</sequence>
<feature type="domain" description="ASPIC/UnbV" evidence="2">
    <location>
        <begin position="518"/>
        <end position="588"/>
    </location>
</feature>
<dbReference type="EMBL" id="UINC01016780">
    <property type="protein sequence ID" value="SVA69612.1"/>
    <property type="molecule type" value="Genomic_DNA"/>
</dbReference>
<evidence type="ECO:0000313" key="3">
    <source>
        <dbReference type="EMBL" id="SVA69612.1"/>
    </source>
</evidence>
<dbReference type="InterPro" id="IPR013517">
    <property type="entry name" value="FG-GAP"/>
</dbReference>
<dbReference type="PANTHER" id="PTHR46580:SF4">
    <property type="entry name" value="ATP_GTP-BINDING PROTEIN"/>
    <property type="match status" value="1"/>
</dbReference>
<feature type="non-terminal residue" evidence="3">
    <location>
        <position position="1"/>
    </location>
</feature>
<dbReference type="InterPro" id="IPR028994">
    <property type="entry name" value="Integrin_alpha_N"/>
</dbReference>
<accession>A0A381XYT9</accession>
<organism evidence="3">
    <name type="scientific">marine metagenome</name>
    <dbReference type="NCBI Taxonomy" id="408172"/>
    <lineage>
        <taxon>unclassified sequences</taxon>
        <taxon>metagenomes</taxon>
        <taxon>ecological metagenomes</taxon>
    </lineage>
</organism>